<comment type="caution">
    <text evidence="1">The sequence shown here is derived from an EMBL/GenBank/DDBJ whole genome shotgun (WGS) entry which is preliminary data.</text>
</comment>
<keyword evidence="2" id="KW-1185">Reference proteome</keyword>
<protein>
    <submittedName>
        <fullName evidence="1">Uncharacterized protein</fullName>
    </submittedName>
</protein>
<reference evidence="1 2" key="1">
    <citation type="submission" date="2020-09" db="EMBL/GenBank/DDBJ databases">
        <title>novel species in genus Nocardioides.</title>
        <authorList>
            <person name="Zhang G."/>
        </authorList>
    </citation>
    <scope>NUCLEOTIDE SEQUENCE [LARGE SCALE GENOMIC DNA]</scope>
    <source>
        <strain evidence="1 2">KCTC 39551</strain>
    </source>
</reference>
<evidence type="ECO:0000313" key="2">
    <source>
        <dbReference type="Proteomes" id="UP000618818"/>
    </source>
</evidence>
<dbReference type="Proteomes" id="UP000618818">
    <property type="component" value="Unassembled WGS sequence"/>
</dbReference>
<evidence type="ECO:0000313" key="1">
    <source>
        <dbReference type="EMBL" id="MBD3927114.1"/>
    </source>
</evidence>
<dbReference type="EMBL" id="JACXYZ010000004">
    <property type="protein sequence ID" value="MBD3927114.1"/>
    <property type="molecule type" value="Genomic_DNA"/>
</dbReference>
<proteinExistence type="predicted"/>
<sequence>MVDEEQEFEYDVQLTRRPDDALRALYPGMTVRSTEAQTALRRRVEGPEELSALLVEIGTLGLTLTDVHRVMSVEDADPGAAPRDQHHATSTSPAGAGLYEVRVVGELGGTSLRYLKCTHYPVQKQTLVRLTLVAGELHRFLQACTDCGAGLARVHRVGTPALVGSG</sequence>
<accession>A0ABR8NG63</accession>
<dbReference type="RefSeq" id="WP_191196949.1">
    <property type="nucleotide sequence ID" value="NZ_JACXYZ010000004.1"/>
</dbReference>
<organism evidence="1 2">
    <name type="scientific">Nocardioides cavernae</name>
    <dbReference type="NCBI Taxonomy" id="1921566"/>
    <lineage>
        <taxon>Bacteria</taxon>
        <taxon>Bacillati</taxon>
        <taxon>Actinomycetota</taxon>
        <taxon>Actinomycetes</taxon>
        <taxon>Propionibacteriales</taxon>
        <taxon>Nocardioidaceae</taxon>
        <taxon>Nocardioides</taxon>
    </lineage>
</organism>
<gene>
    <name evidence="1" type="ORF">IEZ26_21010</name>
</gene>
<name>A0ABR8NG63_9ACTN</name>